<keyword evidence="3" id="KW-0175">Coiled coil</keyword>
<dbReference type="EMBL" id="CP001326">
    <property type="protein sequence ID" value="ACO63393.1"/>
    <property type="molecule type" value="Genomic_DNA"/>
</dbReference>
<feature type="coiled-coil region" evidence="3">
    <location>
        <begin position="418"/>
        <end position="466"/>
    </location>
</feature>
<dbReference type="SUPFAM" id="SSF53474">
    <property type="entry name" value="alpha/beta-Hydrolases"/>
    <property type="match status" value="1"/>
</dbReference>
<organism evidence="5 6">
    <name type="scientific">Micromonas commoda (strain RCC299 / NOUM17 / CCMP2709)</name>
    <name type="common">Picoplanktonic green alga</name>
    <dbReference type="NCBI Taxonomy" id="296587"/>
    <lineage>
        <taxon>Eukaryota</taxon>
        <taxon>Viridiplantae</taxon>
        <taxon>Chlorophyta</taxon>
        <taxon>Mamiellophyceae</taxon>
        <taxon>Mamiellales</taxon>
        <taxon>Mamiellaceae</taxon>
        <taxon>Micromonas</taxon>
    </lineage>
</organism>
<dbReference type="eggNOG" id="ENOG502QRIX">
    <property type="taxonomic scope" value="Eukaryota"/>
</dbReference>
<evidence type="ECO:0000256" key="3">
    <source>
        <dbReference type="SAM" id="Coils"/>
    </source>
</evidence>
<dbReference type="Pfam" id="PF00561">
    <property type="entry name" value="Abhydrolase_1"/>
    <property type="match status" value="1"/>
</dbReference>
<evidence type="ECO:0000256" key="1">
    <source>
        <dbReference type="ARBA" id="ARBA00006886"/>
    </source>
</evidence>
<dbReference type="PANTHER" id="PTHR32268:SF11">
    <property type="entry name" value="HOMOSERINE O-ACETYLTRANSFERASE"/>
    <property type="match status" value="1"/>
</dbReference>
<dbReference type="OrthoDB" id="191364at2759"/>
<dbReference type="Gene3D" id="3.40.50.1820">
    <property type="entry name" value="alpha/beta hydrolase"/>
    <property type="match status" value="1"/>
</dbReference>
<evidence type="ECO:0000256" key="2">
    <source>
        <dbReference type="ARBA" id="ARBA00022679"/>
    </source>
</evidence>
<dbReference type="InParanoid" id="C1E6A7"/>
<feature type="domain" description="AB hydrolase-1" evidence="4">
    <location>
        <begin position="55"/>
        <end position="374"/>
    </location>
</feature>
<dbReference type="STRING" id="296587.C1E6A7"/>
<reference evidence="5 6" key="1">
    <citation type="journal article" date="2009" name="Science">
        <title>Green evolution and dynamic adaptations revealed by genomes of the marine picoeukaryotes Micromonas.</title>
        <authorList>
            <person name="Worden A.Z."/>
            <person name="Lee J.H."/>
            <person name="Mock T."/>
            <person name="Rouze P."/>
            <person name="Simmons M.P."/>
            <person name="Aerts A.L."/>
            <person name="Allen A.E."/>
            <person name="Cuvelier M.L."/>
            <person name="Derelle E."/>
            <person name="Everett M.V."/>
            <person name="Foulon E."/>
            <person name="Grimwood J."/>
            <person name="Gundlach H."/>
            <person name="Henrissat B."/>
            <person name="Napoli C."/>
            <person name="McDonald S.M."/>
            <person name="Parker M.S."/>
            <person name="Rombauts S."/>
            <person name="Salamov A."/>
            <person name="Von Dassow P."/>
            <person name="Badger J.H."/>
            <person name="Coutinho P.M."/>
            <person name="Demir E."/>
            <person name="Dubchak I."/>
            <person name="Gentemann C."/>
            <person name="Eikrem W."/>
            <person name="Gready J.E."/>
            <person name="John U."/>
            <person name="Lanier W."/>
            <person name="Lindquist E.A."/>
            <person name="Lucas S."/>
            <person name="Mayer K.F."/>
            <person name="Moreau H."/>
            <person name="Not F."/>
            <person name="Otillar R."/>
            <person name="Panaud O."/>
            <person name="Pangilinan J."/>
            <person name="Paulsen I."/>
            <person name="Piegu B."/>
            <person name="Poliakov A."/>
            <person name="Robbens S."/>
            <person name="Schmutz J."/>
            <person name="Toulza E."/>
            <person name="Wyss T."/>
            <person name="Zelensky A."/>
            <person name="Zhou K."/>
            <person name="Armbrust E.V."/>
            <person name="Bhattacharya D."/>
            <person name="Goodenough U.W."/>
            <person name="Van de Peer Y."/>
            <person name="Grigoriev I.V."/>
        </authorList>
    </citation>
    <scope>NUCLEOTIDE SEQUENCE [LARGE SCALE GENOMIC DNA]</scope>
    <source>
        <strain evidence="6">RCC299 / NOUM17</strain>
    </source>
</reference>
<protein>
    <submittedName>
        <fullName evidence="5">Homoserine acetyltransferase</fullName>
    </submittedName>
</protein>
<dbReference type="NCBIfam" id="TIGR01392">
    <property type="entry name" value="homoserO_Ac_trn"/>
    <property type="match status" value="1"/>
</dbReference>
<dbReference type="RefSeq" id="XP_002502135.1">
    <property type="nucleotide sequence ID" value="XM_002502089.1"/>
</dbReference>
<dbReference type="InterPro" id="IPR000073">
    <property type="entry name" value="AB_hydrolase_1"/>
</dbReference>
<dbReference type="PANTHER" id="PTHR32268">
    <property type="entry name" value="HOMOSERINE O-ACETYLTRANSFERASE"/>
    <property type="match status" value="1"/>
</dbReference>
<proteinExistence type="inferred from homology"/>
<comment type="similarity">
    <text evidence="1">Belongs to the AB hydrolase superfamily. MetX family.</text>
</comment>
<evidence type="ECO:0000313" key="5">
    <source>
        <dbReference type="EMBL" id="ACO63393.1"/>
    </source>
</evidence>
<dbReference type="AlphaFoldDB" id="C1E6A7"/>
<dbReference type="OMA" id="LGGCQGT"/>
<dbReference type="Proteomes" id="UP000002009">
    <property type="component" value="Chromosome 5"/>
</dbReference>
<dbReference type="NCBIfam" id="NF001209">
    <property type="entry name" value="PRK00175.1"/>
    <property type="match status" value="1"/>
</dbReference>
<dbReference type="GeneID" id="8243807"/>
<dbReference type="GO" id="GO:0009092">
    <property type="term" value="P:homoserine metabolic process"/>
    <property type="evidence" value="ECO:0007669"/>
    <property type="project" value="TreeGrafter"/>
</dbReference>
<accession>C1E6A7</accession>
<gene>
    <name evidence="5" type="ORF">MICPUN_58598</name>
</gene>
<name>C1E6A7_MICCC</name>
<evidence type="ECO:0000259" key="4">
    <source>
        <dbReference type="Pfam" id="PF00561"/>
    </source>
</evidence>
<dbReference type="GO" id="GO:0004414">
    <property type="term" value="F:homoserine O-acetyltransferase activity"/>
    <property type="evidence" value="ECO:0007669"/>
    <property type="project" value="TreeGrafter"/>
</dbReference>
<dbReference type="HAMAP" id="MF_00296">
    <property type="entry name" value="MetX_acyltransf"/>
    <property type="match status" value="1"/>
</dbReference>
<sequence length="530" mass="58016">MATDDHMKIEALGLPPGGEMMNFGRFDLENGFHIDEVTVGYTTYGTLNEAGDNAIIVGHSLTSNSNVNEWWGELLGAGDECSLDTESDFIVCCNYLGSPYGSSSPVTPDPAKPDGRWYAADFPTPVTIRDNVRLQRKLLDHLGVKHLRMAIGGSMGSMLALEWAATYPDFVTELVLIAGCGRHTDWAIGIGEAQRFSIMADAKYKGGDYDPNDQPKAGLATSRMMAMLSYRAPASVDERFSRSVMGLGPGEKAKHMRKPSSHVDLDAVAHANESAQSLPYFQVESYLQYQGKKFIRRFDANCYIQLTYTLDSHDVARDRGEYLEVLRRLTHRTLVVGITSDVLYPFKLQTELAQNLPNAEMYAIDSPHGHDAFLIEIKELNKAIVRFRRGERADPNVAHALGTIEEGEEKLASGLESVAELRGAVLALEDELAKSRAREELEARRGDALLAQVMQLKHEMEEMREASVGGRLGEDGGVYSYGGGTVNGAAHGLRVLPANPPMSARRFQPVFGRVKSEEGGNAPATALGAF</sequence>
<dbReference type="GO" id="GO:0009086">
    <property type="term" value="P:methionine biosynthetic process"/>
    <property type="evidence" value="ECO:0007669"/>
    <property type="project" value="TreeGrafter"/>
</dbReference>
<dbReference type="InterPro" id="IPR029058">
    <property type="entry name" value="AB_hydrolase_fold"/>
</dbReference>
<dbReference type="InterPro" id="IPR008220">
    <property type="entry name" value="HAT_MetX-like"/>
</dbReference>
<evidence type="ECO:0000313" key="6">
    <source>
        <dbReference type="Proteomes" id="UP000002009"/>
    </source>
</evidence>
<keyword evidence="6" id="KW-1185">Reference proteome</keyword>
<keyword evidence="2 5" id="KW-0808">Transferase</keyword>
<dbReference type="KEGG" id="mis:MICPUN_58598"/>